<gene>
    <name evidence="1" type="ORF">BSK47_31900</name>
</gene>
<sequence length="121" mass="13857">MTFRQLVLLKILHDNKNNLLNLRSGKLMSYSSEQISIQQELYELTQMGFAQKLVADDEIPKASWSSIDNDLKELAKNPMYGWAEVVPAKMQLTHFGDTAYRLMGIKDIDDSEVDRTIAYLS</sequence>
<dbReference type="AlphaFoldDB" id="A0AB36J677"/>
<proteinExistence type="predicted"/>
<dbReference type="Proteomes" id="UP000187323">
    <property type="component" value="Unassembled WGS sequence"/>
</dbReference>
<reference evidence="1 2" key="1">
    <citation type="submission" date="2016-10" db="EMBL/GenBank/DDBJ databases">
        <title>Paenibacillus species isolates.</title>
        <authorList>
            <person name="Beno S.M."/>
        </authorList>
    </citation>
    <scope>NUCLEOTIDE SEQUENCE [LARGE SCALE GENOMIC DNA]</scope>
    <source>
        <strain evidence="1 2">FSL H7-0918</strain>
    </source>
</reference>
<name>A0AB36J677_9BACL</name>
<accession>A0AB36J677</accession>
<organism evidence="1 2">
    <name type="scientific">Paenibacillus odorifer</name>
    <dbReference type="NCBI Taxonomy" id="189426"/>
    <lineage>
        <taxon>Bacteria</taxon>
        <taxon>Bacillati</taxon>
        <taxon>Bacillota</taxon>
        <taxon>Bacilli</taxon>
        <taxon>Bacillales</taxon>
        <taxon>Paenibacillaceae</taxon>
        <taxon>Paenibacillus</taxon>
    </lineage>
</organism>
<evidence type="ECO:0000313" key="1">
    <source>
        <dbReference type="EMBL" id="OME09666.1"/>
    </source>
</evidence>
<evidence type="ECO:0000313" key="2">
    <source>
        <dbReference type="Proteomes" id="UP000187323"/>
    </source>
</evidence>
<dbReference type="EMBL" id="MPTO01000059">
    <property type="protein sequence ID" value="OME09666.1"/>
    <property type="molecule type" value="Genomic_DNA"/>
</dbReference>
<comment type="caution">
    <text evidence="1">The sequence shown here is derived from an EMBL/GenBank/DDBJ whole genome shotgun (WGS) entry which is preliminary data.</text>
</comment>
<protein>
    <submittedName>
        <fullName evidence="1">Uncharacterized protein</fullName>
    </submittedName>
</protein>